<protein>
    <submittedName>
        <fullName evidence="3">Uncharacterized protein</fullName>
    </submittedName>
</protein>
<keyword evidence="2" id="KW-1133">Transmembrane helix</keyword>
<name>A0A5Q0H8M3_SACSY</name>
<dbReference type="EMBL" id="CP034550">
    <property type="protein sequence ID" value="QFZ22324.1"/>
    <property type="molecule type" value="Genomic_DNA"/>
</dbReference>
<feature type="transmembrane region" description="Helical" evidence="2">
    <location>
        <begin position="130"/>
        <end position="148"/>
    </location>
</feature>
<feature type="region of interest" description="Disordered" evidence="1">
    <location>
        <begin position="153"/>
        <end position="207"/>
    </location>
</feature>
<dbReference type="KEGG" id="ssyi:EKG83_37295"/>
<feature type="transmembrane region" description="Helical" evidence="2">
    <location>
        <begin position="60"/>
        <end position="79"/>
    </location>
</feature>
<reference evidence="4" key="1">
    <citation type="journal article" date="2021" name="Curr. Microbiol.">
        <title>Complete genome of nocamycin-producing strain Saccharothrix syringae NRRL B-16468 reveals the biosynthetic potential for secondary metabolites.</title>
        <authorList>
            <person name="Mo X."/>
            <person name="Yang S."/>
        </authorList>
    </citation>
    <scope>NUCLEOTIDE SEQUENCE [LARGE SCALE GENOMIC DNA]</scope>
    <source>
        <strain evidence="4">ATCC 51364 / DSM 43886 / JCM 6844 / KCTC 9398 / NBRC 14523 / NRRL B-16468 / INA 2240</strain>
    </source>
</reference>
<evidence type="ECO:0000256" key="1">
    <source>
        <dbReference type="SAM" id="MobiDB-lite"/>
    </source>
</evidence>
<gene>
    <name evidence="3" type="ORF">EKG83_37295</name>
</gene>
<sequence length="207" mass="20980">MGRAVGVVALVVGAVSAAVGTFLPLYHQRFDFGGTSQLELTQNSWRPGEPDALLGRDAHYGVPMAVAVLLLLVGAVFAGRAWWGRLVALGGAALLVGAVWVVGQIIYAYLGGADPDGIGSVTIVTEPRSGSYVLGAACVVAVAGAVLVQERPPRAPRPTGAVVHRVDGGFGDGPDDGLGGGSGDEDTETPPLGFPAPPGDRPRPEAP</sequence>
<keyword evidence="2" id="KW-0812">Transmembrane</keyword>
<evidence type="ECO:0000313" key="3">
    <source>
        <dbReference type="EMBL" id="QFZ22324.1"/>
    </source>
</evidence>
<dbReference type="AlphaFoldDB" id="A0A5Q0H8M3"/>
<evidence type="ECO:0000256" key="2">
    <source>
        <dbReference type="SAM" id="Phobius"/>
    </source>
</evidence>
<evidence type="ECO:0000313" key="4">
    <source>
        <dbReference type="Proteomes" id="UP000325787"/>
    </source>
</evidence>
<feature type="transmembrane region" description="Helical" evidence="2">
    <location>
        <begin position="86"/>
        <end position="110"/>
    </location>
</feature>
<proteinExistence type="predicted"/>
<feature type="compositionally biased region" description="Gly residues" evidence="1">
    <location>
        <begin position="168"/>
        <end position="182"/>
    </location>
</feature>
<dbReference type="Proteomes" id="UP000325787">
    <property type="component" value="Chromosome"/>
</dbReference>
<organism evidence="3 4">
    <name type="scientific">Saccharothrix syringae</name>
    <name type="common">Nocardiopsis syringae</name>
    <dbReference type="NCBI Taxonomy" id="103733"/>
    <lineage>
        <taxon>Bacteria</taxon>
        <taxon>Bacillati</taxon>
        <taxon>Actinomycetota</taxon>
        <taxon>Actinomycetes</taxon>
        <taxon>Pseudonocardiales</taxon>
        <taxon>Pseudonocardiaceae</taxon>
        <taxon>Saccharothrix</taxon>
    </lineage>
</organism>
<keyword evidence="4" id="KW-1185">Reference proteome</keyword>
<accession>A0A5Q0H8M3</accession>
<keyword evidence="2" id="KW-0472">Membrane</keyword>
<dbReference type="RefSeq" id="WP_153278695.1">
    <property type="nucleotide sequence ID" value="NZ_CP034550.1"/>
</dbReference>